<feature type="compositionally biased region" description="Polar residues" evidence="6">
    <location>
        <begin position="181"/>
        <end position="194"/>
    </location>
</feature>
<feature type="domain" description="Origin recognition complex subunit 2 winged-helix" evidence="8">
    <location>
        <begin position="580"/>
        <end position="642"/>
    </location>
</feature>
<gene>
    <name evidence="9" type="ORF">KASA_0L03553G</name>
</gene>
<protein>
    <recommendedName>
        <fullName evidence="5">Origin recognition complex subunit 2</fullName>
    </recommendedName>
</protein>
<evidence type="ECO:0000256" key="6">
    <source>
        <dbReference type="SAM" id="MobiDB-lite"/>
    </source>
</evidence>
<dbReference type="InterPro" id="IPR056772">
    <property type="entry name" value="RecA-like_ORC2"/>
</dbReference>
<evidence type="ECO:0000313" key="9">
    <source>
        <dbReference type="EMBL" id="SMN21293.1"/>
    </source>
</evidence>
<feature type="compositionally biased region" description="Basic residues" evidence="6">
    <location>
        <begin position="69"/>
        <end position="79"/>
    </location>
</feature>
<feature type="region of interest" description="Disordered" evidence="6">
    <location>
        <begin position="117"/>
        <end position="206"/>
    </location>
</feature>
<feature type="compositionally biased region" description="Polar residues" evidence="6">
    <location>
        <begin position="13"/>
        <end position="26"/>
    </location>
</feature>
<dbReference type="EMBL" id="FXLY01000007">
    <property type="protein sequence ID" value="SMN21293.1"/>
    <property type="molecule type" value="Genomic_DNA"/>
</dbReference>
<dbReference type="GO" id="GO:0003688">
    <property type="term" value="F:DNA replication origin binding"/>
    <property type="evidence" value="ECO:0007669"/>
    <property type="project" value="UniProtKB-UniRule"/>
</dbReference>
<sequence length="655" mass="75626">MTVDEDIIGHTDILSSPSKKGRSQANVHYGRTPVTINVVSRKRRQSPRKNIIEKVIVPESISEDSTRAYKGKKRGRKPKSYYDDSSEEQNQEVDKSTPIKNIKLEVNLKISADNILPTRSRRSKRAPPKELSEEEEEEDVKPIKKKRGRPKKIITTVKEEERSRLEISPVPKRRRNNNRRSVSPDSGRLSTETDLTIPDTPTKEPTSILAEQAFTSPLKKVILSNLKDYKQNVSFKNLKLNKNFEPTRLPKTYTPQHVKQLQNEKVVSNFLDTFEGYFDQRKTLKRSKNTMAMAPSIVREEFATITNLFNKKFQRSSKDKLEALQKQLYPQYWFELSRGFTLLFYGIGSKRSFMEDLAINYVSVRCRQSEIYDNKQLDKNYKKYYDKGVPCVIVNGYNPTCNYRDVLKDITDIIFPEEMLKVDSKYWGNHSMLHIQKMAEYYRTQPDHVKIILVIHNIDGPSIKKSIFQQILSQLATIKQIAIIASADHIYAPLLWDATKSQNYNFIFHNVTNYEAADVESSFQDVMKLGKEESSTGAEGAKFVLDSLTVNAKKLYKLLLETQMANMEVEMNGKVPPVRRGTITVGIDFKKFHDMCASEFIVSNEVSLRTILKEFIDHKMAFIKKRSNKGFEIIWIAYSYGEMKKLLNTTLAKLS</sequence>
<dbReference type="GO" id="GO:0006260">
    <property type="term" value="P:DNA replication"/>
    <property type="evidence" value="ECO:0007669"/>
    <property type="project" value="UniProtKB-UniRule"/>
</dbReference>
<evidence type="ECO:0000259" key="8">
    <source>
        <dbReference type="Pfam" id="PF24882"/>
    </source>
</evidence>
<name>A0A1X7R6I5_9SACH</name>
<comment type="similarity">
    <text evidence="2 5">Belongs to the ORC2 family.</text>
</comment>
<dbReference type="AlphaFoldDB" id="A0A1X7R6I5"/>
<evidence type="ECO:0000256" key="2">
    <source>
        <dbReference type="ARBA" id="ARBA00007421"/>
    </source>
</evidence>
<dbReference type="InterPro" id="IPR056773">
    <property type="entry name" value="WHD_ORC2"/>
</dbReference>
<comment type="function">
    <text evidence="5">Component of the origin recognition complex (ORC) that binds origins of replication. DNA-binding is ATP-dependent. ORC is required to assemble the pre-replication complex necessary to initiate DNA replication.</text>
</comment>
<dbReference type="STRING" id="1789683.A0A1X7R6I5"/>
<comment type="subunit">
    <text evidence="5">Component of the origin recognition complex (ORC).</text>
</comment>
<keyword evidence="10" id="KW-1185">Reference proteome</keyword>
<evidence type="ECO:0000313" key="10">
    <source>
        <dbReference type="Proteomes" id="UP000196158"/>
    </source>
</evidence>
<dbReference type="OrthoDB" id="346673at2759"/>
<dbReference type="GO" id="GO:0005664">
    <property type="term" value="C:nuclear origin of replication recognition complex"/>
    <property type="evidence" value="ECO:0007669"/>
    <property type="project" value="UniProtKB-UniRule"/>
</dbReference>
<dbReference type="Pfam" id="PF24882">
    <property type="entry name" value="WHD_ORC2"/>
    <property type="match status" value="1"/>
</dbReference>
<dbReference type="Pfam" id="PF04084">
    <property type="entry name" value="RecA-like_ORC2"/>
    <property type="match status" value="1"/>
</dbReference>
<keyword evidence="3 5" id="KW-0235">DNA replication</keyword>
<evidence type="ECO:0000256" key="5">
    <source>
        <dbReference type="RuleBase" id="RU368084"/>
    </source>
</evidence>
<dbReference type="PANTHER" id="PTHR14052:SF0">
    <property type="entry name" value="ORIGIN RECOGNITION COMPLEX SUBUNIT 2"/>
    <property type="match status" value="1"/>
</dbReference>
<evidence type="ECO:0000256" key="3">
    <source>
        <dbReference type="ARBA" id="ARBA00022705"/>
    </source>
</evidence>
<dbReference type="Proteomes" id="UP000196158">
    <property type="component" value="Unassembled WGS sequence"/>
</dbReference>
<reference evidence="9 10" key="1">
    <citation type="submission" date="2017-04" db="EMBL/GenBank/DDBJ databases">
        <authorList>
            <person name="Afonso C.L."/>
            <person name="Miller P.J."/>
            <person name="Scott M.A."/>
            <person name="Spackman E."/>
            <person name="Goraichik I."/>
            <person name="Dimitrov K.M."/>
            <person name="Suarez D.L."/>
            <person name="Swayne D.E."/>
        </authorList>
    </citation>
    <scope>NUCLEOTIDE SEQUENCE [LARGE SCALE GENOMIC DNA]</scope>
</reference>
<organism evidence="9 10">
    <name type="scientific">Maudiozyma saulgeensis</name>
    <dbReference type="NCBI Taxonomy" id="1789683"/>
    <lineage>
        <taxon>Eukaryota</taxon>
        <taxon>Fungi</taxon>
        <taxon>Dikarya</taxon>
        <taxon>Ascomycota</taxon>
        <taxon>Saccharomycotina</taxon>
        <taxon>Saccharomycetes</taxon>
        <taxon>Saccharomycetales</taxon>
        <taxon>Saccharomycetaceae</taxon>
        <taxon>Maudiozyma</taxon>
    </lineage>
</organism>
<dbReference type="PANTHER" id="PTHR14052">
    <property type="entry name" value="ORIGIN RECOGNITION COMPLEX SUBUNIT 2"/>
    <property type="match status" value="1"/>
</dbReference>
<feature type="domain" description="Origin recognition complex subunit 2 RecA-like" evidence="7">
    <location>
        <begin position="318"/>
        <end position="511"/>
    </location>
</feature>
<proteinExistence type="inferred from homology"/>
<evidence type="ECO:0000256" key="4">
    <source>
        <dbReference type="ARBA" id="ARBA00023242"/>
    </source>
</evidence>
<feature type="region of interest" description="Disordered" evidence="6">
    <location>
        <begin position="1"/>
        <end position="29"/>
    </location>
</feature>
<comment type="subcellular location">
    <subcellularLocation>
        <location evidence="1 5">Nucleus</location>
    </subcellularLocation>
</comment>
<accession>A0A1X7R6I5</accession>
<feature type="compositionally biased region" description="Basic residues" evidence="6">
    <location>
        <begin position="143"/>
        <end position="152"/>
    </location>
</feature>
<evidence type="ECO:0000259" key="7">
    <source>
        <dbReference type="Pfam" id="PF04084"/>
    </source>
</evidence>
<feature type="region of interest" description="Disordered" evidence="6">
    <location>
        <begin position="58"/>
        <end position="98"/>
    </location>
</feature>
<keyword evidence="4 5" id="KW-0539">Nucleus</keyword>
<dbReference type="InterPro" id="IPR007220">
    <property type="entry name" value="ORC2"/>
</dbReference>
<evidence type="ECO:0000256" key="1">
    <source>
        <dbReference type="ARBA" id="ARBA00004123"/>
    </source>
</evidence>